<dbReference type="InterPro" id="IPR005920">
    <property type="entry name" value="HutI"/>
</dbReference>
<dbReference type="InterPro" id="IPR032466">
    <property type="entry name" value="Metal_Hydrolase"/>
</dbReference>
<evidence type="ECO:0000256" key="6">
    <source>
        <dbReference type="ARBA" id="ARBA00023004"/>
    </source>
</evidence>
<dbReference type="HAMAP" id="MF_00372">
    <property type="entry name" value="HutI"/>
    <property type="match status" value="1"/>
</dbReference>
<feature type="binding site" evidence="7">
    <location>
        <position position="74"/>
    </location>
    <ligand>
        <name>Fe(3+)</name>
        <dbReference type="ChEBI" id="CHEBI:29034"/>
    </ligand>
</feature>
<organism evidence="9 10">
    <name type="scientific">Gimibacter soli</name>
    <dbReference type="NCBI Taxonomy" id="3024400"/>
    <lineage>
        <taxon>Bacteria</taxon>
        <taxon>Pseudomonadati</taxon>
        <taxon>Pseudomonadota</taxon>
        <taxon>Alphaproteobacteria</taxon>
        <taxon>Kordiimonadales</taxon>
        <taxon>Temperatibacteraceae</taxon>
        <taxon>Gimibacter</taxon>
    </lineage>
</organism>
<dbReference type="PANTHER" id="PTHR42752:SF1">
    <property type="entry name" value="IMIDAZOLONEPROPIONASE-RELATED"/>
    <property type="match status" value="1"/>
</dbReference>
<gene>
    <name evidence="7 9" type="primary">hutI</name>
    <name evidence="9" type="ORF">PH603_14850</name>
</gene>
<keyword evidence="10" id="KW-1185">Reference proteome</keyword>
<dbReference type="InterPro" id="IPR006680">
    <property type="entry name" value="Amidohydro-rel"/>
</dbReference>
<feature type="binding site" evidence="7">
    <location>
        <position position="146"/>
    </location>
    <ligand>
        <name>4-imidazolone-5-propanoate</name>
        <dbReference type="ChEBI" id="CHEBI:77893"/>
    </ligand>
</feature>
<feature type="binding site" evidence="7">
    <location>
        <position position="76"/>
    </location>
    <ligand>
        <name>Fe(3+)</name>
        <dbReference type="ChEBI" id="CHEBI:29034"/>
    </ligand>
</feature>
<comment type="subcellular location">
    <subcellularLocation>
        <location evidence="7">Cytoplasm</location>
    </subcellularLocation>
</comment>
<dbReference type="GO" id="GO:0019556">
    <property type="term" value="P:L-histidine catabolic process to glutamate and formamide"/>
    <property type="evidence" value="ECO:0007669"/>
    <property type="project" value="UniProtKB-UniRule"/>
</dbReference>
<keyword evidence="2 7" id="KW-0479">Metal-binding</keyword>
<dbReference type="SUPFAM" id="SSF51338">
    <property type="entry name" value="Composite domain of metallo-dependent hydrolases"/>
    <property type="match status" value="1"/>
</dbReference>
<feature type="binding site" evidence="7">
    <location>
        <position position="76"/>
    </location>
    <ligand>
        <name>Zn(2+)</name>
        <dbReference type="ChEBI" id="CHEBI:29105"/>
    </ligand>
</feature>
<protein>
    <recommendedName>
        <fullName evidence="1 7">Imidazolonepropionase</fullName>
        <ecNumber evidence="1 7">3.5.2.7</ecNumber>
    </recommendedName>
    <alternativeName>
        <fullName evidence="7">Imidazolone-5-propionate hydrolase</fullName>
    </alternativeName>
</protein>
<dbReference type="NCBIfam" id="TIGR01224">
    <property type="entry name" value="hutI"/>
    <property type="match status" value="1"/>
</dbReference>
<evidence type="ECO:0000256" key="2">
    <source>
        <dbReference type="ARBA" id="ARBA00022723"/>
    </source>
</evidence>
<keyword evidence="4 7" id="KW-0369">Histidine metabolism</keyword>
<dbReference type="EMBL" id="CP116805">
    <property type="protein sequence ID" value="WCL53815.1"/>
    <property type="molecule type" value="Genomic_DNA"/>
</dbReference>
<keyword evidence="5 7" id="KW-0862">Zinc</keyword>
<proteinExistence type="inferred from homology"/>
<evidence type="ECO:0000256" key="4">
    <source>
        <dbReference type="ARBA" id="ARBA00022808"/>
    </source>
</evidence>
<comment type="function">
    <text evidence="7">Catalyzes the hydrolytic cleavage of the carbon-nitrogen bond in imidazolone-5-propanoate to yield N-formimidoyl-L-glutamate. It is the third step in the universal histidine degradation pathway.</text>
</comment>
<dbReference type="Pfam" id="PF01979">
    <property type="entry name" value="Amidohydro_1"/>
    <property type="match status" value="1"/>
</dbReference>
<dbReference type="GO" id="GO:0008270">
    <property type="term" value="F:zinc ion binding"/>
    <property type="evidence" value="ECO:0007669"/>
    <property type="project" value="UniProtKB-UniRule"/>
</dbReference>
<feature type="binding site" evidence="7">
    <location>
        <position position="146"/>
    </location>
    <ligand>
        <name>N-formimidoyl-L-glutamate</name>
        <dbReference type="ChEBI" id="CHEBI:58928"/>
    </ligand>
</feature>
<dbReference type="Gene3D" id="2.30.40.10">
    <property type="entry name" value="Urease, subunit C, domain 1"/>
    <property type="match status" value="1"/>
</dbReference>
<keyword evidence="3 7" id="KW-0378">Hydrolase</keyword>
<feature type="binding site" evidence="7">
    <location>
        <position position="242"/>
    </location>
    <ligand>
        <name>Fe(3+)</name>
        <dbReference type="ChEBI" id="CHEBI:29034"/>
    </ligand>
</feature>
<evidence type="ECO:0000256" key="7">
    <source>
        <dbReference type="HAMAP-Rule" id="MF_00372"/>
    </source>
</evidence>
<dbReference type="FunFam" id="3.20.20.140:FF:000007">
    <property type="entry name" value="Imidazolonepropionase"/>
    <property type="match status" value="1"/>
</dbReference>
<dbReference type="Proteomes" id="UP001217500">
    <property type="component" value="Chromosome"/>
</dbReference>
<comment type="similarity">
    <text evidence="7">Belongs to the metallo-dependent hydrolases superfamily. HutI family.</text>
</comment>
<feature type="binding site" evidence="7">
    <location>
        <position position="245"/>
    </location>
    <ligand>
        <name>4-imidazolone-5-propanoate</name>
        <dbReference type="ChEBI" id="CHEBI:77893"/>
    </ligand>
</feature>
<sequence>MPVFDRLIRDVTLATMTGGGAPYGLIEQAAVGITDGRISFAGPGSAVPKDAITPETQVESQPGHLLAPGLIDCHTHLVFAGNRANEFEARLTGVSYADIAKAGGGIKASVAATRAASEDELVALALPRLARLKAGGVTTIEIKSGYGLTLEDELKMLRAAIRLEEETGVTVLTTLLAAHAMPPEYADRADAYVDHICAEIIPAAAELADAVDAYCETIAFSPEQVKRIFAHAIAEGMDVKLHADQLSNLEGGALAAEYGALSADHLEYLSDAGVAAMAEAGTVAVLLPGAFYNLREKTLPPVEKLRAAGVPMAIATDMNPGTSPVADLALMPHMACTLFGLTPEEALAGVTINAARALGIEDDRGSIEEGKAADLCLYPVSHPRDLVYWIGGVKPVKVIKDGEDF</sequence>
<evidence type="ECO:0000313" key="9">
    <source>
        <dbReference type="EMBL" id="WCL53815.1"/>
    </source>
</evidence>
<feature type="binding site" evidence="7">
    <location>
        <position position="83"/>
    </location>
    <ligand>
        <name>4-imidazolone-5-propanoate</name>
        <dbReference type="ChEBI" id="CHEBI:77893"/>
    </ligand>
</feature>
<name>A0AAE9XRV7_9PROT</name>
<evidence type="ECO:0000256" key="5">
    <source>
        <dbReference type="ARBA" id="ARBA00022833"/>
    </source>
</evidence>
<dbReference type="PANTHER" id="PTHR42752">
    <property type="entry name" value="IMIDAZOLONEPROPIONASE"/>
    <property type="match status" value="1"/>
</dbReference>
<comment type="catalytic activity">
    <reaction evidence="7">
        <text>4-imidazolone-5-propanoate + H2O = N-formimidoyl-L-glutamate</text>
        <dbReference type="Rhea" id="RHEA:23660"/>
        <dbReference type="ChEBI" id="CHEBI:15377"/>
        <dbReference type="ChEBI" id="CHEBI:58928"/>
        <dbReference type="ChEBI" id="CHEBI:77893"/>
        <dbReference type="EC" id="3.5.2.7"/>
    </reaction>
</comment>
<keyword evidence="7" id="KW-0963">Cytoplasm</keyword>
<evidence type="ECO:0000256" key="1">
    <source>
        <dbReference type="ARBA" id="ARBA00012864"/>
    </source>
</evidence>
<feature type="binding site" evidence="7">
    <location>
        <position position="317"/>
    </location>
    <ligand>
        <name>Fe(3+)</name>
        <dbReference type="ChEBI" id="CHEBI:29034"/>
    </ligand>
</feature>
<feature type="domain" description="Amidohydrolase-related" evidence="8">
    <location>
        <begin position="66"/>
        <end position="402"/>
    </location>
</feature>
<feature type="binding site" evidence="7">
    <location>
        <position position="321"/>
    </location>
    <ligand>
        <name>N-formimidoyl-L-glutamate</name>
        <dbReference type="ChEBI" id="CHEBI:58928"/>
    </ligand>
</feature>
<dbReference type="RefSeq" id="WP_289503441.1">
    <property type="nucleotide sequence ID" value="NZ_CP116805.1"/>
</dbReference>
<feature type="binding site" evidence="7">
    <location>
        <position position="317"/>
    </location>
    <ligand>
        <name>Zn(2+)</name>
        <dbReference type="ChEBI" id="CHEBI:29105"/>
    </ligand>
</feature>
<dbReference type="GO" id="GO:0005737">
    <property type="term" value="C:cytoplasm"/>
    <property type="evidence" value="ECO:0007669"/>
    <property type="project" value="UniProtKB-SubCell"/>
</dbReference>
<feature type="binding site" evidence="7">
    <location>
        <position position="322"/>
    </location>
    <ligand>
        <name>4-imidazolone-5-propanoate</name>
        <dbReference type="ChEBI" id="CHEBI:77893"/>
    </ligand>
</feature>
<evidence type="ECO:0000256" key="3">
    <source>
        <dbReference type="ARBA" id="ARBA00022801"/>
    </source>
</evidence>
<evidence type="ECO:0000313" key="10">
    <source>
        <dbReference type="Proteomes" id="UP001217500"/>
    </source>
</evidence>
<dbReference type="CDD" id="cd01296">
    <property type="entry name" value="Imidazolone-5PH"/>
    <property type="match status" value="1"/>
</dbReference>
<dbReference type="KEGG" id="gso:PH603_14850"/>
<evidence type="ECO:0000259" key="8">
    <source>
        <dbReference type="Pfam" id="PF01979"/>
    </source>
</evidence>
<reference evidence="9" key="1">
    <citation type="submission" date="2023-01" db="EMBL/GenBank/DDBJ databases">
        <title>The genome sequence of Kordiimonadaceae bacterium 6D33.</title>
        <authorList>
            <person name="Liu Y."/>
        </authorList>
    </citation>
    <scope>NUCLEOTIDE SEQUENCE</scope>
    <source>
        <strain evidence="9">6D33</strain>
    </source>
</reference>
<keyword evidence="6 7" id="KW-0408">Iron</keyword>
<accession>A0AAE9XRV7</accession>
<dbReference type="Gene3D" id="3.20.20.140">
    <property type="entry name" value="Metal-dependent hydrolases"/>
    <property type="match status" value="1"/>
</dbReference>
<dbReference type="EC" id="3.5.2.7" evidence="1 7"/>
<dbReference type="GO" id="GO:0050480">
    <property type="term" value="F:imidazolonepropionase activity"/>
    <property type="evidence" value="ECO:0007669"/>
    <property type="project" value="UniProtKB-UniRule"/>
</dbReference>
<comment type="pathway">
    <text evidence="7">Amino-acid degradation; L-histidine degradation into L-glutamate; N-formimidoyl-L-glutamate from L-histidine: step 3/3.</text>
</comment>
<feature type="binding site" evidence="7">
    <location>
        <position position="319"/>
    </location>
    <ligand>
        <name>N-formimidoyl-L-glutamate</name>
        <dbReference type="ChEBI" id="CHEBI:58928"/>
    </ligand>
</feature>
<feature type="binding site" evidence="7">
    <location>
        <position position="179"/>
    </location>
    <ligand>
        <name>4-imidazolone-5-propanoate</name>
        <dbReference type="ChEBI" id="CHEBI:77893"/>
    </ligand>
</feature>
<feature type="binding site" evidence="7">
    <location>
        <position position="74"/>
    </location>
    <ligand>
        <name>Zn(2+)</name>
        <dbReference type="ChEBI" id="CHEBI:29105"/>
    </ligand>
</feature>
<dbReference type="SUPFAM" id="SSF51556">
    <property type="entry name" value="Metallo-dependent hydrolases"/>
    <property type="match status" value="1"/>
</dbReference>
<feature type="binding site" evidence="7">
    <location>
        <position position="242"/>
    </location>
    <ligand>
        <name>Zn(2+)</name>
        <dbReference type="ChEBI" id="CHEBI:29105"/>
    </ligand>
</feature>
<dbReference type="InterPro" id="IPR011059">
    <property type="entry name" value="Metal-dep_hydrolase_composite"/>
</dbReference>
<dbReference type="GO" id="GO:0005506">
    <property type="term" value="F:iron ion binding"/>
    <property type="evidence" value="ECO:0007669"/>
    <property type="project" value="UniProtKB-UniRule"/>
</dbReference>
<dbReference type="AlphaFoldDB" id="A0AAE9XRV7"/>
<comment type="cofactor">
    <cofactor evidence="7">
        <name>Zn(2+)</name>
        <dbReference type="ChEBI" id="CHEBI:29105"/>
    </cofactor>
    <cofactor evidence="7">
        <name>Fe(3+)</name>
        <dbReference type="ChEBI" id="CHEBI:29034"/>
    </cofactor>
    <text evidence="7">Binds 1 zinc or iron ion per subunit.</text>
</comment>